<dbReference type="Proteomes" id="UP000190188">
    <property type="component" value="Unassembled WGS sequence"/>
</dbReference>
<proteinExistence type="predicted"/>
<dbReference type="InterPro" id="IPR025996">
    <property type="entry name" value="MT1864/Rv1816-like_C"/>
</dbReference>
<keyword evidence="5" id="KW-1185">Reference proteome</keyword>
<dbReference type="AlphaFoldDB" id="A0A1T2X058"/>
<evidence type="ECO:0000259" key="3">
    <source>
        <dbReference type="Pfam" id="PF13305"/>
    </source>
</evidence>
<dbReference type="STRING" id="1324314.BVG16_30965"/>
<reference evidence="4 5" key="1">
    <citation type="submission" date="2017-01" db="EMBL/GenBank/DDBJ databases">
        <title>Genome analysis of Paenibacillus selenitrireducens ES3-24.</title>
        <authorList>
            <person name="Xu D."/>
            <person name="Yao R."/>
            <person name="Zheng S."/>
        </authorList>
    </citation>
    <scope>NUCLEOTIDE SEQUENCE [LARGE SCALE GENOMIC DNA]</scope>
    <source>
        <strain evidence="4 5">ES3-24</strain>
    </source>
</reference>
<name>A0A1T2X058_9BACL</name>
<evidence type="ECO:0000313" key="5">
    <source>
        <dbReference type="Proteomes" id="UP000190188"/>
    </source>
</evidence>
<sequence>MSPRIGADLNTIVQTAVVIADQDGFYEVTLARVAQKLNIRPPSLYNHIDGLHGLRKQMAIYGLHELYAVLLQAKASIKDGDQGLHAIGEAYVNFARRHPGLYEATMQAPDPSDPEVERAGEDIVMFAVHLLSSYGLEGDEVIHATRGLRSFLHGFATLEQKGEFRMHLQRDESLHVIIDTFIAGIRKMGTKCNE</sequence>
<dbReference type="Pfam" id="PF13305">
    <property type="entry name" value="TetR_C_33"/>
    <property type="match status" value="1"/>
</dbReference>
<accession>A0A1T2X058</accession>
<dbReference type="Gene3D" id="1.10.10.60">
    <property type="entry name" value="Homeodomain-like"/>
    <property type="match status" value="1"/>
</dbReference>
<dbReference type="InterPro" id="IPR036271">
    <property type="entry name" value="Tet_transcr_reg_TetR-rel_C_sf"/>
</dbReference>
<evidence type="ECO:0000256" key="2">
    <source>
        <dbReference type="ARBA" id="ARBA00023163"/>
    </source>
</evidence>
<keyword evidence="2" id="KW-0804">Transcription</keyword>
<dbReference type="SUPFAM" id="SSF48498">
    <property type="entry name" value="Tetracyclin repressor-like, C-terminal domain"/>
    <property type="match status" value="1"/>
</dbReference>
<dbReference type="OrthoDB" id="71867at2"/>
<protein>
    <submittedName>
        <fullName evidence="4">TetR family transcriptional regulator</fullName>
    </submittedName>
</protein>
<dbReference type="SUPFAM" id="SSF46689">
    <property type="entry name" value="Homeodomain-like"/>
    <property type="match status" value="1"/>
</dbReference>
<evidence type="ECO:0000256" key="1">
    <source>
        <dbReference type="ARBA" id="ARBA00023015"/>
    </source>
</evidence>
<gene>
    <name evidence="4" type="ORF">BVG16_30965</name>
</gene>
<feature type="domain" description="HTH-type transcriptional regulator MT1864/Rv1816-like C-terminal" evidence="3">
    <location>
        <begin position="84"/>
        <end position="181"/>
    </location>
</feature>
<dbReference type="Gene3D" id="1.10.357.10">
    <property type="entry name" value="Tetracycline Repressor, domain 2"/>
    <property type="match status" value="1"/>
</dbReference>
<dbReference type="RefSeq" id="WP_078503057.1">
    <property type="nucleotide sequence ID" value="NZ_MSZX01000024.1"/>
</dbReference>
<comment type="caution">
    <text evidence="4">The sequence shown here is derived from an EMBL/GenBank/DDBJ whole genome shotgun (WGS) entry which is preliminary data.</text>
</comment>
<evidence type="ECO:0000313" key="4">
    <source>
        <dbReference type="EMBL" id="OPA72983.1"/>
    </source>
</evidence>
<organism evidence="4 5">
    <name type="scientific">Paenibacillus selenitireducens</name>
    <dbReference type="NCBI Taxonomy" id="1324314"/>
    <lineage>
        <taxon>Bacteria</taxon>
        <taxon>Bacillati</taxon>
        <taxon>Bacillota</taxon>
        <taxon>Bacilli</taxon>
        <taxon>Bacillales</taxon>
        <taxon>Paenibacillaceae</taxon>
        <taxon>Paenibacillus</taxon>
    </lineage>
</organism>
<keyword evidence="1" id="KW-0805">Transcription regulation</keyword>
<dbReference type="EMBL" id="MSZX01000024">
    <property type="protein sequence ID" value="OPA72983.1"/>
    <property type="molecule type" value="Genomic_DNA"/>
</dbReference>
<dbReference type="InterPro" id="IPR009057">
    <property type="entry name" value="Homeodomain-like_sf"/>
</dbReference>